<dbReference type="GO" id="GO:0005886">
    <property type="term" value="C:plasma membrane"/>
    <property type="evidence" value="ECO:0007669"/>
    <property type="project" value="UniProtKB-SubCell"/>
</dbReference>
<dbReference type="EMBL" id="UAUX01000006">
    <property type="protein sequence ID" value="SPZ97880.1"/>
    <property type="molecule type" value="Genomic_DNA"/>
</dbReference>
<keyword evidence="2" id="KW-0813">Transport</keyword>
<evidence type="ECO:0000313" key="9">
    <source>
        <dbReference type="Proteomes" id="UP000249913"/>
    </source>
</evidence>
<feature type="transmembrane region" description="Helical" evidence="6">
    <location>
        <begin position="119"/>
        <end position="137"/>
    </location>
</feature>
<organism evidence="8 9">
    <name type="scientific">Staphylococcus aureus</name>
    <dbReference type="NCBI Taxonomy" id="1280"/>
    <lineage>
        <taxon>Bacteria</taxon>
        <taxon>Bacillati</taxon>
        <taxon>Bacillota</taxon>
        <taxon>Bacilli</taxon>
        <taxon>Bacillales</taxon>
        <taxon>Staphylococcaceae</taxon>
        <taxon>Staphylococcus</taxon>
    </lineage>
</organism>
<keyword evidence="5 6" id="KW-0812">Transmembrane</keyword>
<feature type="transmembrane region" description="Helical" evidence="6">
    <location>
        <begin position="176"/>
        <end position="195"/>
    </location>
</feature>
<dbReference type="InterPro" id="IPR050616">
    <property type="entry name" value="CPA3_Na-H_Antiporter_A"/>
</dbReference>
<dbReference type="Proteomes" id="UP000249913">
    <property type="component" value="Unassembled WGS sequence"/>
</dbReference>
<name>A0A2X2M7U9_STAAU</name>
<evidence type="ECO:0000256" key="5">
    <source>
        <dbReference type="RuleBase" id="RU000320"/>
    </source>
</evidence>
<dbReference type="PANTHER" id="PTHR43373:SF1">
    <property type="entry name" value="NA(+)_H(+) ANTIPORTER SUBUNIT A"/>
    <property type="match status" value="1"/>
</dbReference>
<evidence type="ECO:0000256" key="1">
    <source>
        <dbReference type="ARBA" id="ARBA00004651"/>
    </source>
</evidence>
<gene>
    <name evidence="8" type="primary">mrpA_3</name>
    <name evidence="8" type="ORF">NCTC7878_01271</name>
</gene>
<evidence type="ECO:0000256" key="4">
    <source>
        <dbReference type="ARBA" id="ARBA00023065"/>
    </source>
</evidence>
<feature type="domain" description="NADH:quinone oxidoreductase/Mrp antiporter transmembrane" evidence="7">
    <location>
        <begin position="2"/>
        <end position="214"/>
    </location>
</feature>
<evidence type="ECO:0000256" key="2">
    <source>
        <dbReference type="ARBA" id="ARBA00022449"/>
    </source>
</evidence>
<evidence type="ECO:0000256" key="3">
    <source>
        <dbReference type="ARBA" id="ARBA00022475"/>
    </source>
</evidence>
<comment type="subcellular location">
    <subcellularLocation>
        <location evidence="1">Cell membrane</location>
        <topology evidence="1">Multi-pass membrane protein</topology>
    </subcellularLocation>
    <subcellularLocation>
        <location evidence="5">Membrane</location>
        <topology evidence="5">Multi-pass membrane protein</topology>
    </subcellularLocation>
</comment>
<proteinExistence type="predicted"/>
<dbReference type="PRINTS" id="PR01434">
    <property type="entry name" value="NADHDHGNASE5"/>
</dbReference>
<accession>A0A2X2M7U9</accession>
<keyword evidence="6" id="KW-1133">Transmembrane helix</keyword>
<dbReference type="AlphaFoldDB" id="A0A2X2M7U9"/>
<evidence type="ECO:0000259" key="7">
    <source>
        <dbReference type="Pfam" id="PF00361"/>
    </source>
</evidence>
<evidence type="ECO:0000256" key="6">
    <source>
        <dbReference type="SAM" id="Phobius"/>
    </source>
</evidence>
<dbReference type="InterPro" id="IPR001750">
    <property type="entry name" value="ND/Mrp_TM"/>
</dbReference>
<reference evidence="8 9" key="1">
    <citation type="submission" date="2018-06" db="EMBL/GenBank/DDBJ databases">
        <authorList>
            <consortium name="Pathogen Informatics"/>
            <person name="Doyle S."/>
        </authorList>
    </citation>
    <scope>NUCLEOTIDE SEQUENCE [LARGE SCALE GENOMIC DNA]</scope>
    <source>
        <strain evidence="8 9">NCTC7878</strain>
    </source>
</reference>
<feature type="transmembrane region" description="Helical" evidence="6">
    <location>
        <begin position="215"/>
        <end position="235"/>
    </location>
</feature>
<keyword evidence="3" id="KW-1003">Cell membrane</keyword>
<dbReference type="PANTHER" id="PTHR43373">
    <property type="entry name" value="NA(+)/H(+) ANTIPORTER SUBUNIT"/>
    <property type="match status" value="1"/>
</dbReference>
<dbReference type="GO" id="GO:0015297">
    <property type="term" value="F:antiporter activity"/>
    <property type="evidence" value="ECO:0007669"/>
    <property type="project" value="UniProtKB-KW"/>
</dbReference>
<feature type="transmembrane region" description="Helical" evidence="6">
    <location>
        <begin position="89"/>
        <end position="113"/>
    </location>
</feature>
<evidence type="ECO:0000313" key="8">
    <source>
        <dbReference type="EMBL" id="SPZ97880.1"/>
    </source>
</evidence>
<feature type="transmembrane region" description="Helical" evidence="6">
    <location>
        <begin position="61"/>
        <end position="82"/>
    </location>
</feature>
<keyword evidence="4" id="KW-0406">Ion transport</keyword>
<dbReference type="GO" id="GO:0006811">
    <property type="term" value="P:monoatomic ion transport"/>
    <property type="evidence" value="ECO:0007669"/>
    <property type="project" value="UniProtKB-KW"/>
</dbReference>
<keyword evidence="6" id="KW-0472">Membrane</keyword>
<sequence>MIIMFLLGAFTKSAQFPFHIWLPRAMAAPTPVSAYLHSATMVKAGIFLLLRFTPLLGLSNMYIYIVTFVGLITMLFGSITALKQWDLKGILAYSTISQLGMIMAMVGIGGGYAQHQQDAIASIYVFVLFAALFHLMNHAIFKCALFMGVGILDHEAGSRDIRILSGMRQLFPKMNLVMMIAALSMAGVPFLNGFLSKEMFLDALTQTGQLSQFSLISMIIIVCMGVIASIFYIHICTLHG</sequence>
<keyword evidence="2" id="KW-0050">Antiport</keyword>
<protein>
    <submittedName>
        <fullName evidence="8">Na(+) H(+) antiporter subunit A</fullName>
    </submittedName>
</protein>
<dbReference type="Pfam" id="PF00361">
    <property type="entry name" value="Proton_antipo_M"/>
    <property type="match status" value="1"/>
</dbReference>